<dbReference type="SMART" id="SM00082">
    <property type="entry name" value="LRRCT"/>
    <property type="match status" value="1"/>
</dbReference>
<accession>A0A9Q0YHA5</accession>
<reference evidence="7" key="1">
    <citation type="submission" date="2021-10" db="EMBL/GenBank/DDBJ databases">
        <title>Tropical sea cucumber genome reveals ecological adaptation and Cuvierian tubules defense mechanism.</title>
        <authorList>
            <person name="Chen T."/>
        </authorList>
    </citation>
    <scope>NUCLEOTIDE SEQUENCE</scope>
    <source>
        <strain evidence="7">Nanhai2018</strain>
        <tissue evidence="7">Muscle</tissue>
    </source>
</reference>
<dbReference type="SUPFAM" id="SSF48726">
    <property type="entry name" value="Immunoglobulin"/>
    <property type="match status" value="1"/>
</dbReference>
<sequence>MFRCSLLVFVCFAVSRTTMCQQCDGTPCDCSQPDVVDCSGRGLRKIPTFRNYFSGRLKLMNFSNNYFETFDPNDFGFHFIGVSTIEVLDLSNNQLTSIANSFAKTNMVPSYDKLDLSSNNFTAFPGKALPLQFSRVDLEIDISNNQLTSLPMHFVANNVMNRIPLLTLTARNNLIDHIHPLAFAGDIITELRLDLINNQLTNISEDFFFPVSQNREFKMSGNPWNCDCNFRWILTSDFREMSSSSPPLCNDPLPLRTRNLFYLSASDFVCSPQTDGVREEITVTKGDNFFMCPVTADPQSSLDITWSFSMSCQSGSKPLKITVESNEVAIKNVTCFPQSNVTCTAENYAGSIEIDLSTSRAASVEPCYDDNDIKLITVTHRSDGAATYSEENIVSNMNTSRGDDQVQLLGRDTGNSGGNGWFVFLILLVVLSILVCVALGAYYIHLWKKLKVSEEFPEYFETYTAFSSTNNCTISPIKPRRLAPPPPIKKWSEC</sequence>
<dbReference type="PANTHER" id="PTHR24366:SF96">
    <property type="entry name" value="LEUCINE RICH REPEAT CONTAINING 53"/>
    <property type="match status" value="1"/>
</dbReference>
<dbReference type="InterPro" id="IPR007110">
    <property type="entry name" value="Ig-like_dom"/>
</dbReference>
<dbReference type="InterPro" id="IPR036179">
    <property type="entry name" value="Ig-like_dom_sf"/>
</dbReference>
<dbReference type="InterPro" id="IPR032675">
    <property type="entry name" value="LRR_dom_sf"/>
</dbReference>
<dbReference type="Gene3D" id="3.80.10.10">
    <property type="entry name" value="Ribonuclease Inhibitor"/>
    <property type="match status" value="2"/>
</dbReference>
<dbReference type="InterPro" id="IPR001611">
    <property type="entry name" value="Leu-rich_rpt"/>
</dbReference>
<dbReference type="Proteomes" id="UP001152320">
    <property type="component" value="Chromosome 20"/>
</dbReference>
<feature type="domain" description="Ig-like" evidence="6">
    <location>
        <begin position="272"/>
        <end position="359"/>
    </location>
</feature>
<evidence type="ECO:0000259" key="6">
    <source>
        <dbReference type="PROSITE" id="PS50835"/>
    </source>
</evidence>
<dbReference type="InterPro" id="IPR000483">
    <property type="entry name" value="Cys-rich_flank_reg_C"/>
</dbReference>
<dbReference type="PROSITE" id="PS50835">
    <property type="entry name" value="IG_LIKE"/>
    <property type="match status" value="1"/>
</dbReference>
<name>A0A9Q0YHA5_HOLLE</name>
<feature type="transmembrane region" description="Helical" evidence="4">
    <location>
        <begin position="421"/>
        <end position="444"/>
    </location>
</feature>
<protein>
    <submittedName>
        <fullName evidence="7">Protein slit</fullName>
    </submittedName>
</protein>
<comment type="caution">
    <text evidence="7">The sequence shown here is derived from an EMBL/GenBank/DDBJ whole genome shotgun (WGS) entry which is preliminary data.</text>
</comment>
<evidence type="ECO:0000256" key="2">
    <source>
        <dbReference type="ARBA" id="ARBA00022729"/>
    </source>
</evidence>
<dbReference type="PANTHER" id="PTHR24366">
    <property type="entry name" value="IG(IMMUNOGLOBULIN) AND LRR(LEUCINE RICH REPEAT) DOMAINS"/>
    <property type="match status" value="1"/>
</dbReference>
<keyword evidence="4" id="KW-1133">Transmembrane helix</keyword>
<evidence type="ECO:0000256" key="1">
    <source>
        <dbReference type="ARBA" id="ARBA00022614"/>
    </source>
</evidence>
<evidence type="ECO:0000313" key="7">
    <source>
        <dbReference type="EMBL" id="KAJ8022480.1"/>
    </source>
</evidence>
<keyword evidence="4" id="KW-0812">Transmembrane</keyword>
<dbReference type="OrthoDB" id="5954366at2759"/>
<keyword evidence="4" id="KW-0472">Membrane</keyword>
<dbReference type="AlphaFoldDB" id="A0A9Q0YHA5"/>
<gene>
    <name evidence="7" type="ORF">HOLleu_37387</name>
</gene>
<keyword evidence="3" id="KW-0677">Repeat</keyword>
<evidence type="ECO:0000313" key="8">
    <source>
        <dbReference type="Proteomes" id="UP001152320"/>
    </source>
</evidence>
<evidence type="ECO:0000256" key="5">
    <source>
        <dbReference type="SAM" id="SignalP"/>
    </source>
</evidence>
<dbReference type="PROSITE" id="PS51450">
    <property type="entry name" value="LRR"/>
    <property type="match status" value="1"/>
</dbReference>
<keyword evidence="2 5" id="KW-0732">Signal</keyword>
<dbReference type="SUPFAM" id="SSF52058">
    <property type="entry name" value="L domain-like"/>
    <property type="match status" value="1"/>
</dbReference>
<dbReference type="EMBL" id="JAIZAY010000020">
    <property type="protein sequence ID" value="KAJ8022480.1"/>
    <property type="molecule type" value="Genomic_DNA"/>
</dbReference>
<keyword evidence="8" id="KW-1185">Reference proteome</keyword>
<feature type="signal peptide" evidence="5">
    <location>
        <begin position="1"/>
        <end position="20"/>
    </location>
</feature>
<organism evidence="7 8">
    <name type="scientific">Holothuria leucospilota</name>
    <name type="common">Black long sea cucumber</name>
    <name type="synonym">Mertensiothuria leucospilota</name>
    <dbReference type="NCBI Taxonomy" id="206669"/>
    <lineage>
        <taxon>Eukaryota</taxon>
        <taxon>Metazoa</taxon>
        <taxon>Echinodermata</taxon>
        <taxon>Eleutherozoa</taxon>
        <taxon>Echinozoa</taxon>
        <taxon>Holothuroidea</taxon>
        <taxon>Aspidochirotacea</taxon>
        <taxon>Aspidochirotida</taxon>
        <taxon>Holothuriidae</taxon>
        <taxon>Holothuria</taxon>
    </lineage>
</organism>
<evidence type="ECO:0000256" key="4">
    <source>
        <dbReference type="SAM" id="Phobius"/>
    </source>
</evidence>
<keyword evidence="1" id="KW-0433">Leucine-rich repeat</keyword>
<proteinExistence type="predicted"/>
<dbReference type="Pfam" id="PF00560">
    <property type="entry name" value="LRR_1"/>
    <property type="match status" value="1"/>
</dbReference>
<feature type="chain" id="PRO_5040117327" evidence="5">
    <location>
        <begin position="21"/>
        <end position="494"/>
    </location>
</feature>
<evidence type="ECO:0000256" key="3">
    <source>
        <dbReference type="ARBA" id="ARBA00022737"/>
    </source>
</evidence>